<dbReference type="GO" id="GO:0098796">
    <property type="term" value="C:membrane protein complex"/>
    <property type="evidence" value="ECO:0007669"/>
    <property type="project" value="UniProtKB-ARBA"/>
</dbReference>
<keyword evidence="7" id="KW-1185">Reference proteome</keyword>
<reference evidence="6 7" key="1">
    <citation type="submission" date="2020-07" db="EMBL/GenBank/DDBJ databases">
        <authorList>
            <person name="Partida-Martinez L."/>
            <person name="Huntemann M."/>
            <person name="Clum A."/>
            <person name="Wang J."/>
            <person name="Palaniappan K."/>
            <person name="Ritter S."/>
            <person name="Chen I.-M."/>
            <person name="Stamatis D."/>
            <person name="Reddy T."/>
            <person name="O'Malley R."/>
            <person name="Daum C."/>
            <person name="Shapiro N."/>
            <person name="Ivanova N."/>
            <person name="Kyrpides N."/>
            <person name="Woyke T."/>
        </authorList>
    </citation>
    <scope>NUCLEOTIDE SEQUENCE [LARGE SCALE GENOMIC DNA]</scope>
    <source>
        <strain evidence="6 7">AT2.17</strain>
    </source>
</reference>
<dbReference type="GO" id="GO:0005524">
    <property type="term" value="F:ATP binding"/>
    <property type="evidence" value="ECO:0007669"/>
    <property type="project" value="UniProtKB-KW"/>
</dbReference>
<reference evidence="6 7" key="2">
    <citation type="submission" date="2020-08" db="EMBL/GenBank/DDBJ databases">
        <title>The Agave Microbiome: Exploring the role of microbial communities in plant adaptations to desert environments.</title>
        <authorList>
            <person name="Partida-Martinez L.P."/>
        </authorList>
    </citation>
    <scope>NUCLEOTIDE SEQUENCE [LARGE SCALE GENOMIC DNA]</scope>
    <source>
        <strain evidence="6 7">AT2.17</strain>
    </source>
</reference>
<dbReference type="SMART" id="SM00382">
    <property type="entry name" value="AAA"/>
    <property type="match status" value="1"/>
</dbReference>
<gene>
    <name evidence="6" type="ORF">F4692_003277</name>
</gene>
<name>A0A7Y9H597_9ACTN</name>
<dbReference type="PROSITE" id="PS00211">
    <property type="entry name" value="ABC_TRANSPORTER_1"/>
    <property type="match status" value="1"/>
</dbReference>
<dbReference type="PANTHER" id="PTHR24220">
    <property type="entry name" value="IMPORT ATP-BINDING PROTEIN"/>
    <property type="match status" value="1"/>
</dbReference>
<dbReference type="InterPro" id="IPR017871">
    <property type="entry name" value="ABC_transporter-like_CS"/>
</dbReference>
<dbReference type="SUPFAM" id="SSF52540">
    <property type="entry name" value="P-loop containing nucleoside triphosphate hydrolases"/>
    <property type="match status" value="1"/>
</dbReference>
<evidence type="ECO:0000256" key="2">
    <source>
        <dbReference type="ARBA" id="ARBA00022741"/>
    </source>
</evidence>
<keyword evidence="2" id="KW-0547">Nucleotide-binding</keyword>
<dbReference type="GO" id="GO:0016887">
    <property type="term" value="F:ATP hydrolysis activity"/>
    <property type="evidence" value="ECO:0007669"/>
    <property type="project" value="InterPro"/>
</dbReference>
<keyword evidence="3 6" id="KW-0067">ATP-binding</keyword>
<dbReference type="FunFam" id="3.40.50.300:FF:000032">
    <property type="entry name" value="Export ABC transporter ATP-binding protein"/>
    <property type="match status" value="1"/>
</dbReference>
<evidence type="ECO:0000313" key="7">
    <source>
        <dbReference type="Proteomes" id="UP000549911"/>
    </source>
</evidence>
<dbReference type="RefSeq" id="WP_179620750.1">
    <property type="nucleotide sequence ID" value="NZ_JACCBW010000003.1"/>
</dbReference>
<dbReference type="Pfam" id="PF00005">
    <property type="entry name" value="ABC_tran"/>
    <property type="match status" value="1"/>
</dbReference>
<dbReference type="AlphaFoldDB" id="A0A7Y9H597"/>
<proteinExistence type="predicted"/>
<feature type="domain" description="ABC transporter" evidence="5">
    <location>
        <begin position="27"/>
        <end position="257"/>
    </location>
</feature>
<dbReference type="CDD" id="cd03255">
    <property type="entry name" value="ABC_MJ0796_LolCDE_FtsE"/>
    <property type="match status" value="1"/>
</dbReference>
<dbReference type="PROSITE" id="PS50893">
    <property type="entry name" value="ABC_TRANSPORTER_2"/>
    <property type="match status" value="1"/>
</dbReference>
<dbReference type="InterPro" id="IPR015854">
    <property type="entry name" value="ABC_transpr_LolD-like"/>
</dbReference>
<evidence type="ECO:0000256" key="3">
    <source>
        <dbReference type="ARBA" id="ARBA00022840"/>
    </source>
</evidence>
<dbReference type="Proteomes" id="UP000549911">
    <property type="component" value="Unassembled WGS sequence"/>
</dbReference>
<comment type="caution">
    <text evidence="6">The sequence shown here is derived from an EMBL/GenBank/DDBJ whole genome shotgun (WGS) entry which is preliminary data.</text>
</comment>
<protein>
    <submittedName>
        <fullName evidence="6">Putative ABC transport system ATP-binding protein</fullName>
    </submittedName>
</protein>
<dbReference type="GO" id="GO:0005886">
    <property type="term" value="C:plasma membrane"/>
    <property type="evidence" value="ECO:0007669"/>
    <property type="project" value="TreeGrafter"/>
</dbReference>
<dbReference type="GO" id="GO:0022857">
    <property type="term" value="F:transmembrane transporter activity"/>
    <property type="evidence" value="ECO:0007669"/>
    <property type="project" value="TreeGrafter"/>
</dbReference>
<dbReference type="PANTHER" id="PTHR24220:SF685">
    <property type="entry name" value="ABC TRANSPORTER RELATED"/>
    <property type="match status" value="1"/>
</dbReference>
<sequence length="262" mass="27098">MFTLRQRPPQPGPTPALRPGTGEQAVVSLAGVWKTYDGAVPVDALRGVDLRLAPGSVTAVMGPSGSGKSTLLNVAAGLDTPTRGTVVVGGHDLSTLSQDALTRFRRGHVGFVFQGYNLLPHLDVVSNIALPLVLAGRQLDAGWAAELVGRLGLTGLEQRRPGELSGGQAQRVAIARALATRPAVIFADEPTGALDSRSGKDVLALFLEVAHELGQTLIIVTHDASVAAAAEEAVLLADGRIADRVPSPTADGVAARLVELGR</sequence>
<dbReference type="InterPro" id="IPR027417">
    <property type="entry name" value="P-loop_NTPase"/>
</dbReference>
<evidence type="ECO:0000313" key="6">
    <source>
        <dbReference type="EMBL" id="NYE38132.1"/>
    </source>
</evidence>
<accession>A0A7Y9H597</accession>
<dbReference type="InterPro" id="IPR003593">
    <property type="entry name" value="AAA+_ATPase"/>
</dbReference>
<evidence type="ECO:0000256" key="1">
    <source>
        <dbReference type="ARBA" id="ARBA00022448"/>
    </source>
</evidence>
<organism evidence="6 7">
    <name type="scientific">Nocardioides cavernae</name>
    <dbReference type="NCBI Taxonomy" id="1921566"/>
    <lineage>
        <taxon>Bacteria</taxon>
        <taxon>Bacillati</taxon>
        <taxon>Actinomycetota</taxon>
        <taxon>Actinomycetes</taxon>
        <taxon>Propionibacteriales</taxon>
        <taxon>Nocardioidaceae</taxon>
        <taxon>Nocardioides</taxon>
    </lineage>
</organism>
<dbReference type="InterPro" id="IPR003439">
    <property type="entry name" value="ABC_transporter-like_ATP-bd"/>
</dbReference>
<feature type="region of interest" description="Disordered" evidence="4">
    <location>
        <begin position="1"/>
        <end position="21"/>
    </location>
</feature>
<evidence type="ECO:0000259" key="5">
    <source>
        <dbReference type="PROSITE" id="PS50893"/>
    </source>
</evidence>
<evidence type="ECO:0000256" key="4">
    <source>
        <dbReference type="SAM" id="MobiDB-lite"/>
    </source>
</evidence>
<dbReference type="EMBL" id="JACCBW010000003">
    <property type="protein sequence ID" value="NYE38132.1"/>
    <property type="molecule type" value="Genomic_DNA"/>
</dbReference>
<dbReference type="Gene3D" id="3.40.50.300">
    <property type="entry name" value="P-loop containing nucleotide triphosphate hydrolases"/>
    <property type="match status" value="1"/>
</dbReference>
<dbReference type="InterPro" id="IPR017911">
    <property type="entry name" value="MacB-like_ATP-bd"/>
</dbReference>
<keyword evidence="1" id="KW-0813">Transport</keyword>